<keyword evidence="3" id="KW-1185">Reference proteome</keyword>
<gene>
    <name evidence="2" type="ORF">SAMN05421753_107163</name>
</gene>
<evidence type="ECO:0000256" key="1">
    <source>
        <dbReference type="SAM" id="SignalP"/>
    </source>
</evidence>
<dbReference type="EMBL" id="FOQD01000007">
    <property type="protein sequence ID" value="SFI28023.1"/>
    <property type="molecule type" value="Genomic_DNA"/>
</dbReference>
<protein>
    <submittedName>
        <fullName evidence="2">Uncharacterized protein</fullName>
    </submittedName>
</protein>
<dbReference type="Proteomes" id="UP000199518">
    <property type="component" value="Unassembled WGS sequence"/>
</dbReference>
<sequence>MTLRLNFIVSFCALALLLATPASAQAEARSIQEFMTYQEKWPEFVLSGYVWQLEGRYAVISGNTLTFPQCPLTFLLTSDQVRSRGNTGVVEVKGKLAREDNKLVFRVDSLLSRPKDLERLRTMRFGIDSSNPAEWYKVADWGHQRAKFYDDKELEKEAADLDRNGVLTEFRRLNPADEAGLSRLLATAREKRVDGDLTQQIVHESLQARLTNLRRQNFSDAGYRDLLVLASQELPGSTARLNPWPVELNAKYLANPTSVYAQATPEERAKLHRLFTANVTTERILHDARPDGSNGFDIADRLQADVPEQVELIRKYKDQGLTAQQARVPLMTRSQLLEFCQRLDREGLAALATETKRKWLLAREPLYRQEGARGLTDLADQWMAMLQDQSAATQLYIDAWRVNPQYTPASDWLSTHGYQLVNGTWVPEGQVATMPVSPAEQALRDGRVVAGMTRLQVQSALGGLPTTQTRIVTSQGVSEWWEYREAGVLIHFTRSKRGGESLVESIQSVQRAMPEDVER</sequence>
<dbReference type="AlphaFoldDB" id="A0A1I3GX65"/>
<reference evidence="3" key="1">
    <citation type="submission" date="2016-10" db="EMBL/GenBank/DDBJ databases">
        <authorList>
            <person name="Varghese N."/>
            <person name="Submissions S."/>
        </authorList>
    </citation>
    <scope>NUCLEOTIDE SEQUENCE [LARGE SCALE GENOMIC DNA]</scope>
    <source>
        <strain evidence="3">DSM 26348</strain>
    </source>
</reference>
<keyword evidence="1" id="KW-0732">Signal</keyword>
<name>A0A1I3GX65_9PLAN</name>
<organism evidence="2 3">
    <name type="scientific">Planctomicrobium piriforme</name>
    <dbReference type="NCBI Taxonomy" id="1576369"/>
    <lineage>
        <taxon>Bacteria</taxon>
        <taxon>Pseudomonadati</taxon>
        <taxon>Planctomycetota</taxon>
        <taxon>Planctomycetia</taxon>
        <taxon>Planctomycetales</taxon>
        <taxon>Planctomycetaceae</taxon>
        <taxon>Planctomicrobium</taxon>
    </lineage>
</organism>
<feature type="signal peptide" evidence="1">
    <location>
        <begin position="1"/>
        <end position="24"/>
    </location>
</feature>
<evidence type="ECO:0000313" key="3">
    <source>
        <dbReference type="Proteomes" id="UP000199518"/>
    </source>
</evidence>
<dbReference type="OrthoDB" id="215252at2"/>
<evidence type="ECO:0000313" key="2">
    <source>
        <dbReference type="EMBL" id="SFI28023.1"/>
    </source>
</evidence>
<dbReference type="STRING" id="1576369.SAMN05421753_107163"/>
<dbReference type="RefSeq" id="WP_092050017.1">
    <property type="nucleotide sequence ID" value="NZ_FOQD01000007.1"/>
</dbReference>
<accession>A0A1I3GX65</accession>
<proteinExistence type="predicted"/>
<feature type="chain" id="PRO_5011532547" evidence="1">
    <location>
        <begin position="25"/>
        <end position="519"/>
    </location>
</feature>